<feature type="region of interest" description="Disordered" evidence="8">
    <location>
        <begin position="34"/>
        <end position="127"/>
    </location>
</feature>
<reference evidence="11" key="1">
    <citation type="journal article" date="2013" name="Science">
        <title>The Amborella genome and the evolution of flowering plants.</title>
        <authorList>
            <consortium name="Amborella Genome Project"/>
        </authorList>
    </citation>
    <scope>NUCLEOTIDE SEQUENCE [LARGE SCALE GENOMIC DNA]</scope>
</reference>
<name>W1PHU3_AMBTC</name>
<evidence type="ECO:0000256" key="3">
    <source>
        <dbReference type="ARBA" id="ARBA00022523"/>
    </source>
</evidence>
<dbReference type="EMBL" id="KI393724">
    <property type="protein sequence ID" value="ERN07573.1"/>
    <property type="molecule type" value="Genomic_DNA"/>
</dbReference>
<dbReference type="GO" id="GO:1901371">
    <property type="term" value="P:regulation of leaf morphogenesis"/>
    <property type="evidence" value="ECO:0000318"/>
    <property type="project" value="GO_Central"/>
</dbReference>
<dbReference type="PANTHER" id="PTHR33348">
    <property type="entry name" value="PRECURSOR OF CEP5"/>
    <property type="match status" value="1"/>
</dbReference>
<evidence type="ECO:0000313" key="10">
    <source>
        <dbReference type="EMBL" id="ERN07573.1"/>
    </source>
</evidence>
<keyword evidence="11" id="KW-1185">Reference proteome</keyword>
<accession>W1PHU3</accession>
<evidence type="ECO:0000256" key="8">
    <source>
        <dbReference type="SAM" id="MobiDB-lite"/>
    </source>
</evidence>
<dbReference type="GO" id="GO:1902025">
    <property type="term" value="P:nitrate import"/>
    <property type="evidence" value="ECO:0000318"/>
    <property type="project" value="GO_Central"/>
</dbReference>
<evidence type="ECO:0000256" key="5">
    <source>
        <dbReference type="ARBA" id="ARBA00022702"/>
    </source>
</evidence>
<keyword evidence="7" id="KW-0379">Hydroxylation</keyword>
<keyword evidence="5" id="KW-0372">Hormone</keyword>
<sequence length="127" mass="13736">MAKGLKLFLVMVFVLFLLLSPAELRIEARVLKSHGRREKVSRHLSRKLSSLHGTLSGSSVKNGAVSEKKGYDKSSSEKHTIEGHDKSSSVNRTMEGNGKNTTVKHTMDLRSTSPGHSPGVGHVSCVG</sequence>
<gene>
    <name evidence="10" type="ORF">AMTR_s00157p00016640</name>
</gene>
<dbReference type="Gramene" id="ERN07573">
    <property type="protein sequence ID" value="ERN07573"/>
    <property type="gene ID" value="AMTR_s00157p00016640"/>
</dbReference>
<dbReference type="HOGENOM" id="CLU_2281278_0_0_1"/>
<keyword evidence="4" id="KW-0964">Secreted</keyword>
<dbReference type="AlphaFoldDB" id="W1PHU3"/>
<proteinExistence type="inferred from homology"/>
<dbReference type="GO" id="GO:0005576">
    <property type="term" value="C:extracellular region"/>
    <property type="evidence" value="ECO:0000318"/>
    <property type="project" value="GO_Central"/>
</dbReference>
<feature type="signal peptide" evidence="9">
    <location>
        <begin position="1"/>
        <end position="24"/>
    </location>
</feature>
<evidence type="ECO:0000256" key="9">
    <source>
        <dbReference type="SAM" id="SignalP"/>
    </source>
</evidence>
<dbReference type="GO" id="GO:2000280">
    <property type="term" value="P:regulation of root development"/>
    <property type="evidence" value="ECO:0000318"/>
    <property type="project" value="GO_Central"/>
</dbReference>
<dbReference type="GO" id="GO:0048364">
    <property type="term" value="P:root development"/>
    <property type="evidence" value="ECO:0007669"/>
    <property type="project" value="InterPro"/>
</dbReference>
<dbReference type="Proteomes" id="UP000017836">
    <property type="component" value="Unassembled WGS sequence"/>
</dbReference>
<organism evidence="10 11">
    <name type="scientific">Amborella trichopoda</name>
    <dbReference type="NCBI Taxonomy" id="13333"/>
    <lineage>
        <taxon>Eukaryota</taxon>
        <taxon>Viridiplantae</taxon>
        <taxon>Streptophyta</taxon>
        <taxon>Embryophyta</taxon>
        <taxon>Tracheophyta</taxon>
        <taxon>Spermatophyta</taxon>
        <taxon>Magnoliopsida</taxon>
        <taxon>Amborellales</taxon>
        <taxon>Amborellaceae</taxon>
        <taxon>Amborella</taxon>
    </lineage>
</organism>
<feature type="compositionally biased region" description="Basic and acidic residues" evidence="8">
    <location>
        <begin position="66"/>
        <end position="87"/>
    </location>
</feature>
<evidence type="ECO:0000313" key="11">
    <source>
        <dbReference type="Proteomes" id="UP000017836"/>
    </source>
</evidence>
<feature type="chain" id="PRO_5004807493" evidence="9">
    <location>
        <begin position="25"/>
        <end position="127"/>
    </location>
</feature>
<evidence type="ECO:0000256" key="1">
    <source>
        <dbReference type="ARBA" id="ARBA00004271"/>
    </source>
</evidence>
<evidence type="ECO:0000256" key="7">
    <source>
        <dbReference type="ARBA" id="ARBA00023278"/>
    </source>
</evidence>
<evidence type="ECO:0000256" key="2">
    <source>
        <dbReference type="ARBA" id="ARBA00008963"/>
    </source>
</evidence>
<protein>
    <submittedName>
        <fullName evidence="10">Uncharacterized protein</fullName>
    </submittedName>
</protein>
<dbReference type="InterPro" id="IPR033250">
    <property type="entry name" value="CEP"/>
</dbReference>
<evidence type="ECO:0000256" key="4">
    <source>
        <dbReference type="ARBA" id="ARBA00022525"/>
    </source>
</evidence>
<dbReference type="GO" id="GO:0048046">
    <property type="term" value="C:apoplast"/>
    <property type="evidence" value="ECO:0007669"/>
    <property type="project" value="UniProtKB-SubCell"/>
</dbReference>
<dbReference type="GO" id="GO:0005179">
    <property type="term" value="F:hormone activity"/>
    <property type="evidence" value="ECO:0000318"/>
    <property type="project" value="GO_Central"/>
</dbReference>
<dbReference type="GO" id="GO:0006995">
    <property type="term" value="P:cellular response to nitrogen starvation"/>
    <property type="evidence" value="ECO:0007669"/>
    <property type="project" value="UniProtKB-ARBA"/>
</dbReference>
<keyword evidence="3" id="KW-0052">Apoplast</keyword>
<feature type="compositionally biased region" description="Polar residues" evidence="8">
    <location>
        <begin position="88"/>
        <end position="115"/>
    </location>
</feature>
<keyword evidence="6 9" id="KW-0732">Signal</keyword>
<comment type="subcellular location">
    <subcellularLocation>
        <location evidence="1">Secreted</location>
        <location evidence="1">Extracellular space</location>
        <location evidence="1">Apoplast</location>
    </subcellularLocation>
</comment>
<comment type="similarity">
    <text evidence="2">Belongs to the C-terminally encoded plant signaling peptide (CEP) family.</text>
</comment>
<feature type="compositionally biased region" description="Basic residues" evidence="8">
    <location>
        <begin position="34"/>
        <end position="46"/>
    </location>
</feature>
<dbReference type="PANTHER" id="PTHR33348:SF3">
    <property type="entry name" value="PRECURSOR OF CEP1"/>
    <property type="match status" value="1"/>
</dbReference>
<evidence type="ECO:0000256" key="6">
    <source>
        <dbReference type="ARBA" id="ARBA00022729"/>
    </source>
</evidence>
<feature type="compositionally biased region" description="Low complexity" evidence="8">
    <location>
        <begin position="47"/>
        <end position="59"/>
    </location>
</feature>